<protein>
    <submittedName>
        <fullName evidence="2">Uncharacterized protein</fullName>
    </submittedName>
</protein>
<evidence type="ECO:0000256" key="1">
    <source>
        <dbReference type="SAM" id="MobiDB-lite"/>
    </source>
</evidence>
<gene>
    <name evidence="2" type="ORF">SAMN05878282_11292</name>
</gene>
<dbReference type="Proteomes" id="UP000185841">
    <property type="component" value="Unassembled WGS sequence"/>
</dbReference>
<reference evidence="2 3" key="1">
    <citation type="submission" date="2017-01" db="EMBL/GenBank/DDBJ databases">
        <authorList>
            <person name="Mah S.A."/>
            <person name="Swanson W.J."/>
            <person name="Moy G.W."/>
            <person name="Vacquier V.D."/>
        </authorList>
    </citation>
    <scope>NUCLEOTIDE SEQUENCE [LARGE SCALE GENOMIC DNA]</scope>
    <source>
        <strain evidence="2 3">RU36E</strain>
    </source>
</reference>
<name>A0A1N6XD58_AQUAC</name>
<sequence>MKHLALNGLWSGQPFCGVSRLQAASAGDEFAHPNARLLGMPAYREQVCSRCLSLWDNPERSDNPEPGLSLVGEAIGRN</sequence>
<proteinExistence type="predicted"/>
<dbReference type="EMBL" id="FTMP01000012">
    <property type="protein sequence ID" value="SIR00285.1"/>
    <property type="molecule type" value="Genomic_DNA"/>
</dbReference>
<evidence type="ECO:0000313" key="3">
    <source>
        <dbReference type="Proteomes" id="UP000185841"/>
    </source>
</evidence>
<accession>A0A1N6XD58</accession>
<evidence type="ECO:0000313" key="2">
    <source>
        <dbReference type="EMBL" id="SIR00285.1"/>
    </source>
</evidence>
<organism evidence="2 3">
    <name type="scientific">Aquipseudomonas alcaligenes</name>
    <name type="common">Pseudomonas alcaligenes</name>
    <dbReference type="NCBI Taxonomy" id="43263"/>
    <lineage>
        <taxon>Bacteria</taxon>
        <taxon>Pseudomonadati</taxon>
        <taxon>Pseudomonadota</taxon>
        <taxon>Gammaproteobacteria</taxon>
        <taxon>Pseudomonadales</taxon>
        <taxon>Pseudomonadaceae</taxon>
        <taxon>Aquipseudomonas</taxon>
    </lineage>
</organism>
<dbReference type="AlphaFoldDB" id="A0A1N6XD58"/>
<feature type="region of interest" description="Disordered" evidence="1">
    <location>
        <begin position="58"/>
        <end position="78"/>
    </location>
</feature>